<organism evidence="2 3">
    <name type="scientific">Rhynchospora pubera</name>
    <dbReference type="NCBI Taxonomy" id="906938"/>
    <lineage>
        <taxon>Eukaryota</taxon>
        <taxon>Viridiplantae</taxon>
        <taxon>Streptophyta</taxon>
        <taxon>Embryophyta</taxon>
        <taxon>Tracheophyta</taxon>
        <taxon>Spermatophyta</taxon>
        <taxon>Magnoliopsida</taxon>
        <taxon>Liliopsida</taxon>
        <taxon>Poales</taxon>
        <taxon>Cyperaceae</taxon>
        <taxon>Cyperoideae</taxon>
        <taxon>Rhynchosporeae</taxon>
        <taxon>Rhynchospora</taxon>
    </lineage>
</organism>
<dbReference type="CDD" id="cd06222">
    <property type="entry name" value="RNase_H_like"/>
    <property type="match status" value="1"/>
</dbReference>
<dbReference type="GO" id="GO:0003964">
    <property type="term" value="F:RNA-directed DNA polymerase activity"/>
    <property type="evidence" value="ECO:0007669"/>
    <property type="project" value="UniProtKB-KW"/>
</dbReference>
<evidence type="ECO:0000313" key="3">
    <source>
        <dbReference type="Proteomes" id="UP001140206"/>
    </source>
</evidence>
<dbReference type="Pfam" id="PF00078">
    <property type="entry name" value="RVT_1"/>
    <property type="match status" value="1"/>
</dbReference>
<dbReference type="PANTHER" id="PTHR33116:SF78">
    <property type="entry name" value="OS12G0587133 PROTEIN"/>
    <property type="match status" value="1"/>
</dbReference>
<keyword evidence="2" id="KW-0808">Transferase</keyword>
<name>A0AAV8DAZ0_9POAL</name>
<keyword evidence="2" id="KW-0548">Nucleotidyltransferase</keyword>
<gene>
    <name evidence="2" type="ORF">LUZ62_076087</name>
</gene>
<dbReference type="SUPFAM" id="SSF56672">
    <property type="entry name" value="DNA/RNA polymerases"/>
    <property type="match status" value="1"/>
</dbReference>
<dbReference type="InterPro" id="IPR026960">
    <property type="entry name" value="RVT-Znf"/>
</dbReference>
<accession>A0AAV8DAZ0</accession>
<sequence>MHISIRGSHNHGLRITININGRGEGFLSSTRGLRQECPMSSYVFIISMEILSRMLKSAMDKSMIQGVKVACTSPQVTHAIYADDLVLMGDTDESEVLVFTTLLQQFAMASGLRINPQKSGLWFSRICDRLEITRVKTVWNAKQVEGEEMYLGMMISQAGDLKRNGRMVLDRIRNKLAGWKSHMLSQAGRLVMIKAVLMALPVYAVSLEMFPKRVIREINSLLAKFLWGKTNQDRYLSFIAWHKVCKPLELGGLGIKDLQFFGEALFQNVVWSLMADENKLWIKICKSKYFPVVGFWRARNRTGCGKMWRQVLKLRDRFVDQVQRRLGDGGTCNALSQPWFENCSIQEEARPLNRKLKVCSLLQGDSGGWNMHAGADHIIPTKPGADNIESKYSVKEGYKEIISAHNGSHITHGIDWLMIWKWKKVAPKIKVFMWRLMHKELPLANNMHSRIHHLSSTCQRCHEENEYELHCMFFCHTSRQVWFASPLGIRVHFLPMDITVTLQQVMESLEEEGIVLFANTMWEIWKERNKTVIEHGTFKPQEVLQRARILTGANRTNAMQRGNLNWQHERYNYNSNAWQVLVDASWASTHKAGGAYVVFEKGCMHSIGMHYFQVQDAFHAEAIAMQEAIRYMFDNMNMPSNIRIEFFSDCLNLVTAVNQEDLTDLPSWKATGTVQDIILRMQRRDGTVTLRYAQREALKQPHELANQARRNETQY</sequence>
<keyword evidence="2" id="KW-0695">RNA-directed DNA polymerase</keyword>
<dbReference type="AlphaFoldDB" id="A0AAV8DAZ0"/>
<dbReference type="SUPFAM" id="SSF53098">
    <property type="entry name" value="Ribonuclease H-like"/>
    <property type="match status" value="1"/>
</dbReference>
<comment type="caution">
    <text evidence="2">The sequence shown here is derived from an EMBL/GenBank/DDBJ whole genome shotgun (WGS) entry which is preliminary data.</text>
</comment>
<dbReference type="Proteomes" id="UP001140206">
    <property type="component" value="Chromosome 4"/>
</dbReference>
<proteinExistence type="predicted"/>
<dbReference type="InterPro" id="IPR012337">
    <property type="entry name" value="RNaseH-like_sf"/>
</dbReference>
<dbReference type="EMBL" id="JAMFTS010000004">
    <property type="protein sequence ID" value="KAJ4765712.1"/>
    <property type="molecule type" value="Genomic_DNA"/>
</dbReference>
<dbReference type="GO" id="GO:0003676">
    <property type="term" value="F:nucleic acid binding"/>
    <property type="evidence" value="ECO:0007669"/>
    <property type="project" value="InterPro"/>
</dbReference>
<evidence type="ECO:0000259" key="1">
    <source>
        <dbReference type="PROSITE" id="PS50878"/>
    </source>
</evidence>
<dbReference type="PANTHER" id="PTHR33116">
    <property type="entry name" value="REVERSE TRANSCRIPTASE ZINC-BINDING DOMAIN-CONTAINING PROTEIN-RELATED-RELATED"/>
    <property type="match status" value="1"/>
</dbReference>
<dbReference type="PROSITE" id="PS50878">
    <property type="entry name" value="RT_POL"/>
    <property type="match status" value="1"/>
</dbReference>
<dbReference type="InterPro" id="IPR044730">
    <property type="entry name" value="RNase_H-like_dom_plant"/>
</dbReference>
<dbReference type="InterPro" id="IPR043502">
    <property type="entry name" value="DNA/RNA_pol_sf"/>
</dbReference>
<keyword evidence="3" id="KW-1185">Reference proteome</keyword>
<dbReference type="Gene3D" id="3.30.420.10">
    <property type="entry name" value="Ribonuclease H-like superfamily/Ribonuclease H"/>
    <property type="match status" value="1"/>
</dbReference>
<dbReference type="Pfam" id="PF13966">
    <property type="entry name" value="zf-RVT"/>
    <property type="match status" value="1"/>
</dbReference>
<dbReference type="InterPro" id="IPR036397">
    <property type="entry name" value="RNaseH_sf"/>
</dbReference>
<evidence type="ECO:0000313" key="2">
    <source>
        <dbReference type="EMBL" id="KAJ4765712.1"/>
    </source>
</evidence>
<feature type="domain" description="Reverse transcriptase" evidence="1">
    <location>
        <begin position="1"/>
        <end position="155"/>
    </location>
</feature>
<reference evidence="2" key="1">
    <citation type="submission" date="2022-08" db="EMBL/GenBank/DDBJ databases">
        <authorList>
            <person name="Marques A."/>
        </authorList>
    </citation>
    <scope>NUCLEOTIDE SEQUENCE</scope>
    <source>
        <strain evidence="2">RhyPub2mFocal</strain>
        <tissue evidence="2">Leaves</tissue>
    </source>
</reference>
<protein>
    <submittedName>
        <fullName evidence="2">RNA-directed DNA polymerase (Reverse transcriptase)-related family protein</fullName>
    </submittedName>
</protein>
<dbReference type="InterPro" id="IPR000477">
    <property type="entry name" value="RT_dom"/>
</dbReference>